<reference evidence="1 2" key="1">
    <citation type="journal article" date="2021" name="Elife">
        <title>Chloroplast acquisition without the gene transfer in kleptoplastic sea slugs, Plakobranchus ocellatus.</title>
        <authorList>
            <person name="Maeda T."/>
            <person name="Takahashi S."/>
            <person name="Yoshida T."/>
            <person name="Shimamura S."/>
            <person name="Takaki Y."/>
            <person name="Nagai Y."/>
            <person name="Toyoda A."/>
            <person name="Suzuki Y."/>
            <person name="Arimoto A."/>
            <person name="Ishii H."/>
            <person name="Satoh N."/>
            <person name="Nishiyama T."/>
            <person name="Hasebe M."/>
            <person name="Maruyama T."/>
            <person name="Minagawa J."/>
            <person name="Obokata J."/>
            <person name="Shigenobu S."/>
        </authorList>
    </citation>
    <scope>NUCLEOTIDE SEQUENCE [LARGE SCALE GENOMIC DNA]</scope>
</reference>
<dbReference type="EMBL" id="BLXT01007302">
    <property type="protein sequence ID" value="GFO37750.1"/>
    <property type="molecule type" value="Genomic_DNA"/>
</dbReference>
<dbReference type="AlphaFoldDB" id="A0AAV4D0V0"/>
<evidence type="ECO:0000313" key="2">
    <source>
        <dbReference type="Proteomes" id="UP000735302"/>
    </source>
</evidence>
<name>A0AAV4D0V0_9GAST</name>
<keyword evidence="2" id="KW-1185">Reference proteome</keyword>
<dbReference type="Proteomes" id="UP000735302">
    <property type="component" value="Unassembled WGS sequence"/>
</dbReference>
<protein>
    <submittedName>
        <fullName evidence="1">Uncharacterized protein</fullName>
    </submittedName>
</protein>
<comment type="caution">
    <text evidence="1">The sequence shown here is derived from an EMBL/GenBank/DDBJ whole genome shotgun (WGS) entry which is preliminary data.</text>
</comment>
<gene>
    <name evidence="1" type="ORF">PoB_006425500</name>
</gene>
<proteinExistence type="predicted"/>
<sequence>MEIARLVPASLSMLIDFCDEGGVLLDSHTLGPNEDTCRGDEQNMNLEWKFLYRPPAEIKEKELGMGSLWDGWDGESVGWEACGMGSGWDGEWVGWEAGGMGSGEGNQEIYRSSYRQSKFRGLDELIHNGNNMEIILRRMFGRRPGFTRKTRRRCCNQRVL</sequence>
<evidence type="ECO:0000313" key="1">
    <source>
        <dbReference type="EMBL" id="GFO37750.1"/>
    </source>
</evidence>
<organism evidence="1 2">
    <name type="scientific">Plakobranchus ocellatus</name>
    <dbReference type="NCBI Taxonomy" id="259542"/>
    <lineage>
        <taxon>Eukaryota</taxon>
        <taxon>Metazoa</taxon>
        <taxon>Spiralia</taxon>
        <taxon>Lophotrochozoa</taxon>
        <taxon>Mollusca</taxon>
        <taxon>Gastropoda</taxon>
        <taxon>Heterobranchia</taxon>
        <taxon>Euthyneura</taxon>
        <taxon>Panpulmonata</taxon>
        <taxon>Sacoglossa</taxon>
        <taxon>Placobranchoidea</taxon>
        <taxon>Plakobranchidae</taxon>
        <taxon>Plakobranchus</taxon>
    </lineage>
</organism>
<accession>A0AAV4D0V0</accession>